<proteinExistence type="predicted"/>
<dbReference type="AlphaFoldDB" id="A0A2A8ZVU7"/>
<protein>
    <submittedName>
        <fullName evidence="2">Uncharacterized protein</fullName>
    </submittedName>
</protein>
<feature type="transmembrane region" description="Helical" evidence="1">
    <location>
        <begin position="196"/>
        <end position="215"/>
    </location>
</feature>
<feature type="transmembrane region" description="Helical" evidence="1">
    <location>
        <begin position="163"/>
        <end position="184"/>
    </location>
</feature>
<organism evidence="2 3">
    <name type="scientific">Bacillus cereus</name>
    <dbReference type="NCBI Taxonomy" id="1396"/>
    <lineage>
        <taxon>Bacteria</taxon>
        <taxon>Bacillati</taxon>
        <taxon>Bacillota</taxon>
        <taxon>Bacilli</taxon>
        <taxon>Bacillales</taxon>
        <taxon>Bacillaceae</taxon>
        <taxon>Bacillus</taxon>
        <taxon>Bacillus cereus group</taxon>
    </lineage>
</organism>
<sequence>MFQSILFRITWMNLKSFCRAWKIILCVALFFLICIYNRQEMNSMMYSYDKTYSYFDFVFFMLGSKYDPTHYRLLETMVMILPYILFSYLTAIYSLEEGILKSYMTIPRVKSLFKWYAGHIITLIITCFAYVVIEHICIFIVSLDLPKHVLNSDNELLPVITNQITTLVTVISIQIISMLFFQILQLVITLLTSNPIYGFLFAIFSYVMVFFTNTLNVGALKWIPGIQLIVKNNSVSSDFVNTISPSWSFMYMFILECLVIGIGWFFYNRKEKLLYKIM</sequence>
<feature type="transmembrane region" description="Helical" evidence="1">
    <location>
        <begin position="20"/>
        <end position="38"/>
    </location>
</feature>
<dbReference type="RefSeq" id="WP_098343283.1">
    <property type="nucleotide sequence ID" value="NZ_NTRR01000033.1"/>
</dbReference>
<feature type="transmembrane region" description="Helical" evidence="1">
    <location>
        <begin position="116"/>
        <end position="143"/>
    </location>
</feature>
<dbReference type="EMBL" id="NTRR01000033">
    <property type="protein sequence ID" value="PFE11954.1"/>
    <property type="molecule type" value="Genomic_DNA"/>
</dbReference>
<dbReference type="Proteomes" id="UP000220032">
    <property type="component" value="Unassembled WGS sequence"/>
</dbReference>
<reference evidence="2 3" key="1">
    <citation type="submission" date="2017-09" db="EMBL/GenBank/DDBJ databases">
        <title>Large-scale bioinformatics analysis of Bacillus genomes uncovers conserved roles of natural products in bacterial physiology.</title>
        <authorList>
            <consortium name="Agbiome Team Llc"/>
            <person name="Bleich R.M."/>
            <person name="Grubbs K.J."/>
            <person name="Santa Maria K.C."/>
            <person name="Allen S.E."/>
            <person name="Farag S."/>
            <person name="Shank E.A."/>
            <person name="Bowers A."/>
        </authorList>
    </citation>
    <scope>NUCLEOTIDE SEQUENCE [LARGE SCALE GENOMIC DNA]</scope>
    <source>
        <strain evidence="2 3">AFS022681</strain>
    </source>
</reference>
<evidence type="ECO:0000256" key="1">
    <source>
        <dbReference type="SAM" id="Phobius"/>
    </source>
</evidence>
<keyword evidence="1" id="KW-0472">Membrane</keyword>
<comment type="caution">
    <text evidence="2">The sequence shown here is derived from an EMBL/GenBank/DDBJ whole genome shotgun (WGS) entry which is preliminary data.</text>
</comment>
<keyword evidence="1" id="KW-1133">Transmembrane helix</keyword>
<feature type="transmembrane region" description="Helical" evidence="1">
    <location>
        <begin position="249"/>
        <end position="267"/>
    </location>
</feature>
<gene>
    <name evidence="2" type="ORF">CN307_20935</name>
</gene>
<evidence type="ECO:0000313" key="3">
    <source>
        <dbReference type="Proteomes" id="UP000220032"/>
    </source>
</evidence>
<feature type="transmembrane region" description="Helical" evidence="1">
    <location>
        <begin position="76"/>
        <end position="95"/>
    </location>
</feature>
<evidence type="ECO:0000313" key="2">
    <source>
        <dbReference type="EMBL" id="PFE11954.1"/>
    </source>
</evidence>
<name>A0A2A8ZVU7_BACCE</name>
<accession>A0A2A8ZVU7</accession>
<keyword evidence="1" id="KW-0812">Transmembrane</keyword>